<dbReference type="InterPro" id="IPR036291">
    <property type="entry name" value="NAD(P)-bd_dom_sf"/>
</dbReference>
<dbReference type="InterPro" id="IPR001509">
    <property type="entry name" value="Epimerase_deHydtase"/>
</dbReference>
<dbReference type="GO" id="GO:0016491">
    <property type="term" value="F:oxidoreductase activity"/>
    <property type="evidence" value="ECO:0007669"/>
    <property type="project" value="UniProtKB-KW"/>
</dbReference>
<feature type="domain" description="NAD-dependent epimerase/dehydratase" evidence="2">
    <location>
        <begin position="9"/>
        <end position="54"/>
    </location>
</feature>
<keyword evidence="1" id="KW-0560">Oxidoreductase</keyword>
<dbReference type="AlphaFoldDB" id="B6UD12"/>
<dbReference type="Pfam" id="PF01370">
    <property type="entry name" value="Epimerase"/>
    <property type="match status" value="1"/>
</dbReference>
<dbReference type="PANTHER" id="PTHR10366:SF813">
    <property type="entry name" value="OS08G0515900 PROTEIN"/>
    <property type="match status" value="1"/>
</dbReference>
<dbReference type="PANTHER" id="PTHR10366">
    <property type="entry name" value="NAD DEPENDENT EPIMERASE/DEHYDRATASE"/>
    <property type="match status" value="1"/>
</dbReference>
<name>B6UD12_MAIZE</name>
<protein>
    <recommendedName>
        <fullName evidence="2">NAD-dependent epimerase/dehydratase domain-containing protein</fullName>
    </recommendedName>
</protein>
<evidence type="ECO:0000259" key="2">
    <source>
        <dbReference type="Pfam" id="PF01370"/>
    </source>
</evidence>
<evidence type="ECO:0000313" key="3">
    <source>
        <dbReference type="EMBL" id="ACG47245.1"/>
    </source>
</evidence>
<dbReference type="Gene3D" id="3.40.50.720">
    <property type="entry name" value="NAD(P)-binding Rossmann-like Domain"/>
    <property type="match status" value="1"/>
</dbReference>
<dbReference type="SUPFAM" id="SSF51735">
    <property type="entry name" value="NAD(P)-binding Rossmann-fold domains"/>
    <property type="match status" value="1"/>
</dbReference>
<dbReference type="EMBL" id="EU975127">
    <property type="protein sequence ID" value="ACG47245.1"/>
    <property type="molecule type" value="mRNA"/>
</dbReference>
<dbReference type="InterPro" id="IPR050425">
    <property type="entry name" value="NAD(P)_dehydrat-like"/>
</dbReference>
<reference evidence="3" key="1">
    <citation type="journal article" date="2009" name="Plant Mol. Biol.">
        <title>Insights into corn genes derived from large-scale cDNA sequencing.</title>
        <authorList>
            <person name="Alexandrov N.N."/>
            <person name="Brover V.V."/>
            <person name="Freidin S."/>
            <person name="Troukhan M.E."/>
            <person name="Tatarinova T.V."/>
            <person name="Zhang H."/>
            <person name="Swaller T.J."/>
            <person name="Lu Y.P."/>
            <person name="Bouck J."/>
            <person name="Flavell R.B."/>
            <person name="Feldmann K.A."/>
        </authorList>
    </citation>
    <scope>NUCLEOTIDE SEQUENCE</scope>
</reference>
<evidence type="ECO:0000256" key="1">
    <source>
        <dbReference type="ARBA" id="ARBA00023002"/>
    </source>
</evidence>
<sequence>MANTAKGKVCVTGASGFIASWLVKRLLESGYHVLGTVRDPGNGKKVGHLWGLEGAMTVEGITAPAQDVAAALQNRDRM</sequence>
<organism evidence="3">
    <name type="scientific">Zea mays</name>
    <name type="common">Maize</name>
    <dbReference type="NCBI Taxonomy" id="4577"/>
    <lineage>
        <taxon>Eukaryota</taxon>
        <taxon>Viridiplantae</taxon>
        <taxon>Streptophyta</taxon>
        <taxon>Embryophyta</taxon>
        <taxon>Tracheophyta</taxon>
        <taxon>Spermatophyta</taxon>
        <taxon>Magnoliopsida</taxon>
        <taxon>Liliopsida</taxon>
        <taxon>Poales</taxon>
        <taxon>Poaceae</taxon>
        <taxon>PACMAD clade</taxon>
        <taxon>Panicoideae</taxon>
        <taxon>Andropogonodae</taxon>
        <taxon>Andropogoneae</taxon>
        <taxon>Tripsacinae</taxon>
        <taxon>Zea</taxon>
    </lineage>
</organism>
<accession>B6UD12</accession>
<proteinExistence type="evidence at transcript level"/>